<dbReference type="PROSITE" id="PS51704">
    <property type="entry name" value="GP_PDE"/>
    <property type="match status" value="1"/>
</dbReference>
<evidence type="ECO:0000259" key="2">
    <source>
        <dbReference type="PROSITE" id="PS51704"/>
    </source>
</evidence>
<dbReference type="GO" id="GO:0005886">
    <property type="term" value="C:plasma membrane"/>
    <property type="evidence" value="ECO:0007669"/>
    <property type="project" value="TreeGrafter"/>
</dbReference>
<dbReference type="AlphaFoldDB" id="A0A7G2CKY2"/>
<dbReference type="EMBL" id="LR877159">
    <property type="protein sequence ID" value="CAD2219727.1"/>
    <property type="molecule type" value="Genomic_DNA"/>
</dbReference>
<dbReference type="GO" id="GO:0006580">
    <property type="term" value="P:ethanolamine metabolic process"/>
    <property type="evidence" value="ECO:0007669"/>
    <property type="project" value="TreeGrafter"/>
</dbReference>
<dbReference type="Gene3D" id="3.20.20.190">
    <property type="entry name" value="Phosphatidylinositol (PI) phosphodiesterase"/>
    <property type="match status" value="1"/>
</dbReference>
<feature type="compositionally biased region" description="Basic and acidic residues" evidence="1">
    <location>
        <begin position="312"/>
        <end position="328"/>
    </location>
</feature>
<keyword evidence="4" id="KW-1185">Reference proteome</keyword>
<organism evidence="3 4">
    <name type="scientific">Angomonas deanei</name>
    <dbReference type="NCBI Taxonomy" id="59799"/>
    <lineage>
        <taxon>Eukaryota</taxon>
        <taxon>Discoba</taxon>
        <taxon>Euglenozoa</taxon>
        <taxon>Kinetoplastea</taxon>
        <taxon>Metakinetoplastina</taxon>
        <taxon>Trypanosomatida</taxon>
        <taxon>Trypanosomatidae</taxon>
        <taxon>Strigomonadinae</taxon>
        <taxon>Angomonas</taxon>
    </lineage>
</organism>
<evidence type="ECO:0000256" key="1">
    <source>
        <dbReference type="SAM" id="MobiDB-lite"/>
    </source>
</evidence>
<evidence type="ECO:0000313" key="3">
    <source>
        <dbReference type="EMBL" id="CAD2219727.1"/>
    </source>
</evidence>
<dbReference type="Proteomes" id="UP000515908">
    <property type="component" value="Chromosome 15"/>
</dbReference>
<sequence length="334" mass="38658">MKSALVFGSAGLAMGWAYIRNIQLPMGPTRIHWGGTVFGHRGCRGVDNIPENTLEAFQYAVSCGCGGVECDVRLSKDNELVIFHDTFAGSALQDVPETKRIDEFSLFELKELRFTTDPTSEIRIPTLEETVMFCKENNLRLLIEVKELKKAYLCTEKVLDLYRKYPDYMYEHTTLISFHPGVLYHARQKDRKVATGAIYARKTFSEWVKQSPPQVGGIMRLFPRLGDFLLVVLQEKISPWVSGCSLICPKYDIFDEAYLHRWNTRKIGVYLWGFQDKESCTLEMRQPGVCVAADNHYADFQPPKPEPDFDIFGDRERERQREMEEQYKRLRLQK</sequence>
<feature type="domain" description="GP-PDE" evidence="2">
    <location>
        <begin position="35"/>
        <end position="305"/>
    </location>
</feature>
<dbReference type="GO" id="GO:0008889">
    <property type="term" value="F:glycerophosphodiester phosphodiesterase activity"/>
    <property type="evidence" value="ECO:0007669"/>
    <property type="project" value="TreeGrafter"/>
</dbReference>
<dbReference type="GO" id="GO:0070291">
    <property type="term" value="P:N-acylethanolamine metabolic process"/>
    <property type="evidence" value="ECO:0007669"/>
    <property type="project" value="TreeGrafter"/>
</dbReference>
<dbReference type="PANTHER" id="PTHR46320:SF1">
    <property type="entry name" value="GLYCEROPHOSPHODIESTER PHOSPHODIESTERASE 1"/>
    <property type="match status" value="1"/>
</dbReference>
<dbReference type="VEuPathDB" id="TriTrypDB:ADEAN_000723600"/>
<dbReference type="InterPro" id="IPR017946">
    <property type="entry name" value="PLC-like_Pdiesterase_TIM-brl"/>
</dbReference>
<dbReference type="SUPFAM" id="SSF51695">
    <property type="entry name" value="PLC-like phosphodiesterases"/>
    <property type="match status" value="1"/>
</dbReference>
<accession>A0A7G2CKY2</accession>
<evidence type="ECO:0000313" key="4">
    <source>
        <dbReference type="Proteomes" id="UP000515908"/>
    </source>
</evidence>
<name>A0A7G2CKY2_9TRYP</name>
<gene>
    <name evidence="3" type="ORF">ADEAN_000723600</name>
</gene>
<protein>
    <submittedName>
        <fullName evidence="3">Glycerophosphoryl diester phosphodiesterase family, putative</fullName>
    </submittedName>
</protein>
<dbReference type="PANTHER" id="PTHR46320">
    <property type="entry name" value="GLYCEROPHOSPHODIESTER PHOSPHODIESTERASE 1"/>
    <property type="match status" value="1"/>
</dbReference>
<feature type="region of interest" description="Disordered" evidence="1">
    <location>
        <begin position="303"/>
        <end position="334"/>
    </location>
</feature>
<dbReference type="Pfam" id="PF03009">
    <property type="entry name" value="GDPD"/>
    <property type="match status" value="1"/>
</dbReference>
<dbReference type="InterPro" id="IPR030395">
    <property type="entry name" value="GP_PDE_dom"/>
</dbReference>
<reference evidence="3 4" key="1">
    <citation type="submission" date="2020-08" db="EMBL/GenBank/DDBJ databases">
        <authorList>
            <person name="Newling K."/>
            <person name="Davey J."/>
            <person name="Forrester S."/>
        </authorList>
    </citation>
    <scope>NUCLEOTIDE SEQUENCE [LARGE SCALE GENOMIC DNA]</scope>
    <source>
        <strain evidence="4">Crithidia deanei Carvalho (ATCC PRA-265)</strain>
    </source>
</reference>
<proteinExistence type="predicted"/>
<dbReference type="GO" id="GO:0006644">
    <property type="term" value="P:phospholipid metabolic process"/>
    <property type="evidence" value="ECO:0007669"/>
    <property type="project" value="TreeGrafter"/>
</dbReference>